<evidence type="ECO:0000313" key="7">
    <source>
        <dbReference type="EMBL" id="QCO29398.1"/>
    </source>
</evidence>
<dbReference type="GO" id="GO:0005886">
    <property type="term" value="C:plasma membrane"/>
    <property type="evidence" value="ECO:0007669"/>
    <property type="project" value="UniProtKB-SubCell"/>
</dbReference>
<accession>A0A4D8SC55</accession>
<dbReference type="KEGG" id="mpru:DFR88_01875"/>
<feature type="transmembrane region" description="Helical" evidence="6">
    <location>
        <begin position="377"/>
        <end position="399"/>
    </location>
</feature>
<evidence type="ECO:0000256" key="4">
    <source>
        <dbReference type="ARBA" id="ARBA00022989"/>
    </source>
</evidence>
<evidence type="ECO:0000256" key="6">
    <source>
        <dbReference type="SAM" id="Phobius"/>
    </source>
</evidence>
<feature type="transmembrane region" description="Helical" evidence="6">
    <location>
        <begin position="141"/>
        <end position="162"/>
    </location>
</feature>
<feature type="transmembrane region" description="Helical" evidence="6">
    <location>
        <begin position="350"/>
        <end position="371"/>
    </location>
</feature>
<feature type="transmembrane region" description="Helical" evidence="6">
    <location>
        <begin position="445"/>
        <end position="462"/>
    </location>
</feature>
<feature type="transmembrane region" description="Helical" evidence="6">
    <location>
        <begin position="100"/>
        <end position="121"/>
    </location>
</feature>
<evidence type="ECO:0000256" key="5">
    <source>
        <dbReference type="ARBA" id="ARBA00023136"/>
    </source>
</evidence>
<feature type="transmembrane region" description="Helical" evidence="6">
    <location>
        <begin position="174"/>
        <end position="195"/>
    </location>
</feature>
<dbReference type="AlphaFoldDB" id="A0A4D8SC55"/>
<dbReference type="Gene3D" id="1.20.1740.10">
    <property type="entry name" value="Amino acid/polyamine transporter I"/>
    <property type="match status" value="1"/>
</dbReference>
<keyword evidence="2" id="KW-1003">Cell membrane</keyword>
<evidence type="ECO:0000256" key="1">
    <source>
        <dbReference type="ARBA" id="ARBA00004651"/>
    </source>
</evidence>
<evidence type="ECO:0000313" key="8">
    <source>
        <dbReference type="Proteomes" id="UP000298568"/>
    </source>
</evidence>
<keyword evidence="5 6" id="KW-0472">Membrane</keyword>
<organism evidence="7 8">
    <name type="scientific">Metallosphaera prunae</name>
    <dbReference type="NCBI Taxonomy" id="47304"/>
    <lineage>
        <taxon>Archaea</taxon>
        <taxon>Thermoproteota</taxon>
        <taxon>Thermoprotei</taxon>
        <taxon>Sulfolobales</taxon>
        <taxon>Sulfolobaceae</taxon>
        <taxon>Metallosphaera</taxon>
    </lineage>
</organism>
<sequence>MLITEVGDPMNVQWLKREVLHFLDLVPMSTSSVAPAFSIAAAYGSMVALVGPQAIMSVVISFPFFLMASLIFRKLNRVAPHCGASYHWGSKFMGKRYGGFQFWIITLAYFLSLPPIIIPAGEYTLDLLYRLGLIARSLEMSVFWDSIVGMIWAILAAIPLVLGVKPTARTTEAFLLIELIVMVSFIVIGLISLPFHTVNKINLSWFFSAKDLTSLPLFLGLAASMVIVATILDGWEIDSYASEESKRPTSWPGSAGVIGLISVFLIYMVVMPLMTIETPLSAISSSVDPLARWASYVIPNYAWAMDIAIICSTASSLWLTAFILSRVWYSASREGLLPYIFGRLNKYGSPWVAVVVMTSLEILVQGVELGLPSVDSLFGIVLTGAGAFLLLEFAMDSITVSKIAWEGRIEWYYRILAPVAAGGMLFIVIMGIIDAGPAFGIPADIYALTISVLIVIGGIYFSRRGNRVNTVVAPWLMREERQGRLRENDYIDPHLSCYSPLFLLIYFLRIKAENKANNTKVT</sequence>
<dbReference type="PIRSF" id="PIRSF006060">
    <property type="entry name" value="AA_transporter"/>
    <property type="match status" value="1"/>
</dbReference>
<feature type="transmembrane region" description="Helical" evidence="6">
    <location>
        <begin position="215"/>
        <end position="235"/>
    </location>
</feature>
<reference evidence="7 8" key="1">
    <citation type="submission" date="2018-07" db="EMBL/GenBank/DDBJ databases">
        <title>Complete Genome Sequences of Extremely Thermoacidophilic, Metal-Mobilizing Type-Strain Members of the Archaeal Family Sulfolobaceae: Acidianus brierleyi DSM-1651T, Acidianus sulfidivorans DSM-18786T, Metallosphaera hakonensis DSM-7519T, and Metallosphaera prunae DSM-10039T.</title>
        <authorList>
            <person name="Counts J.A."/>
            <person name="Kelly R.M."/>
        </authorList>
    </citation>
    <scope>NUCLEOTIDE SEQUENCE [LARGE SCALE GENOMIC DNA]</scope>
    <source>
        <strain evidence="7 8">Ron 12/II</strain>
    </source>
</reference>
<evidence type="ECO:0000256" key="3">
    <source>
        <dbReference type="ARBA" id="ARBA00022692"/>
    </source>
</evidence>
<feature type="transmembrane region" description="Helical" evidence="6">
    <location>
        <begin position="411"/>
        <end position="433"/>
    </location>
</feature>
<keyword evidence="3 6" id="KW-0812">Transmembrane</keyword>
<dbReference type="InterPro" id="IPR002293">
    <property type="entry name" value="AA/rel_permease1"/>
</dbReference>
<dbReference type="PANTHER" id="PTHR42770">
    <property type="entry name" value="AMINO ACID TRANSPORTER-RELATED"/>
    <property type="match status" value="1"/>
</dbReference>
<keyword evidence="4 6" id="KW-1133">Transmembrane helix</keyword>
<dbReference type="Pfam" id="PF13520">
    <property type="entry name" value="AA_permease_2"/>
    <property type="match status" value="1"/>
</dbReference>
<evidence type="ECO:0000256" key="2">
    <source>
        <dbReference type="ARBA" id="ARBA00022475"/>
    </source>
</evidence>
<dbReference type="Proteomes" id="UP000298568">
    <property type="component" value="Chromosome"/>
</dbReference>
<feature type="transmembrane region" description="Helical" evidence="6">
    <location>
        <begin position="54"/>
        <end position="72"/>
    </location>
</feature>
<dbReference type="PANTHER" id="PTHR42770:SF7">
    <property type="entry name" value="MEMBRANE PROTEIN"/>
    <property type="match status" value="1"/>
</dbReference>
<dbReference type="EMBL" id="CP031156">
    <property type="protein sequence ID" value="QCO29398.1"/>
    <property type="molecule type" value="Genomic_DNA"/>
</dbReference>
<dbReference type="InterPro" id="IPR050367">
    <property type="entry name" value="APC_superfamily"/>
</dbReference>
<proteinExistence type="predicted"/>
<dbReference type="GO" id="GO:0022857">
    <property type="term" value="F:transmembrane transporter activity"/>
    <property type="evidence" value="ECO:0007669"/>
    <property type="project" value="InterPro"/>
</dbReference>
<gene>
    <name evidence="7" type="ORF">DFR88_01875</name>
</gene>
<protein>
    <submittedName>
        <fullName evidence="7">APC family permease</fullName>
    </submittedName>
</protein>
<keyword evidence="8" id="KW-1185">Reference proteome</keyword>
<feature type="transmembrane region" description="Helical" evidence="6">
    <location>
        <begin position="307"/>
        <end position="329"/>
    </location>
</feature>
<comment type="subcellular location">
    <subcellularLocation>
        <location evidence="1">Cell membrane</location>
        <topology evidence="1">Multi-pass membrane protein</topology>
    </subcellularLocation>
</comment>
<feature type="transmembrane region" description="Helical" evidence="6">
    <location>
        <begin position="255"/>
        <end position="276"/>
    </location>
</feature>
<name>A0A4D8SC55_METPR</name>